<dbReference type="RefSeq" id="WP_387346554.1">
    <property type="nucleotide sequence ID" value="NZ_JBIAXI010000028.1"/>
</dbReference>
<dbReference type="Pfam" id="PF00583">
    <property type="entry name" value="Acetyltransf_1"/>
    <property type="match status" value="1"/>
</dbReference>
<dbReference type="Proteomes" id="UP001602119">
    <property type="component" value="Unassembled WGS sequence"/>
</dbReference>
<dbReference type="EC" id="2.3.-.-" evidence="4"/>
<keyword evidence="2 4" id="KW-0012">Acyltransferase</keyword>
<dbReference type="CDD" id="cd04301">
    <property type="entry name" value="NAT_SF"/>
    <property type="match status" value="1"/>
</dbReference>
<organism evidence="4 5">
    <name type="scientific">Microtetraspora fusca</name>
    <dbReference type="NCBI Taxonomy" id="1997"/>
    <lineage>
        <taxon>Bacteria</taxon>
        <taxon>Bacillati</taxon>
        <taxon>Actinomycetota</taxon>
        <taxon>Actinomycetes</taxon>
        <taxon>Streptosporangiales</taxon>
        <taxon>Streptosporangiaceae</taxon>
        <taxon>Microtetraspora</taxon>
    </lineage>
</organism>
<dbReference type="PANTHER" id="PTHR43877">
    <property type="entry name" value="AMINOALKYLPHOSPHONATE N-ACETYLTRANSFERASE-RELATED-RELATED"/>
    <property type="match status" value="1"/>
</dbReference>
<keyword evidence="5" id="KW-1185">Reference proteome</keyword>
<sequence length="165" mass="17808">MPPLISAEPRIESLASEADAEAFRRINEEWISRLFTLTDDDRKVLKDPFGQIVAPGGDVLVARIGGGVVVGCVALVPYPNEVVELAKMGVTPQAQGQGVGRKLVAAAVARASELGARRVFLGTNSRLAPAIHLYEGAGFTRITRERLPVADYYARADILMELPLR</sequence>
<gene>
    <name evidence="4" type="ORF">ACFY05_35010</name>
</gene>
<keyword evidence="1 4" id="KW-0808">Transferase</keyword>
<accession>A0ABW6VG21</accession>
<comment type="caution">
    <text evidence="4">The sequence shown here is derived from an EMBL/GenBank/DDBJ whole genome shotgun (WGS) entry which is preliminary data.</text>
</comment>
<evidence type="ECO:0000259" key="3">
    <source>
        <dbReference type="PROSITE" id="PS51186"/>
    </source>
</evidence>
<dbReference type="Gene3D" id="3.40.630.30">
    <property type="match status" value="1"/>
</dbReference>
<dbReference type="InterPro" id="IPR000182">
    <property type="entry name" value="GNAT_dom"/>
</dbReference>
<dbReference type="SUPFAM" id="SSF55729">
    <property type="entry name" value="Acyl-CoA N-acyltransferases (Nat)"/>
    <property type="match status" value="1"/>
</dbReference>
<dbReference type="InterPro" id="IPR016181">
    <property type="entry name" value="Acyl_CoA_acyltransferase"/>
</dbReference>
<reference evidence="4 5" key="1">
    <citation type="submission" date="2024-10" db="EMBL/GenBank/DDBJ databases">
        <title>The Natural Products Discovery Center: Release of the First 8490 Sequenced Strains for Exploring Actinobacteria Biosynthetic Diversity.</title>
        <authorList>
            <person name="Kalkreuter E."/>
            <person name="Kautsar S.A."/>
            <person name="Yang D."/>
            <person name="Bader C.D."/>
            <person name="Teijaro C.N."/>
            <person name="Fluegel L."/>
            <person name="Davis C.M."/>
            <person name="Simpson J.R."/>
            <person name="Lauterbach L."/>
            <person name="Steele A.D."/>
            <person name="Gui C."/>
            <person name="Meng S."/>
            <person name="Li G."/>
            <person name="Viehrig K."/>
            <person name="Ye F."/>
            <person name="Su P."/>
            <person name="Kiefer A.F."/>
            <person name="Nichols A."/>
            <person name="Cepeda A.J."/>
            <person name="Yan W."/>
            <person name="Fan B."/>
            <person name="Jiang Y."/>
            <person name="Adhikari A."/>
            <person name="Zheng C.-J."/>
            <person name="Schuster L."/>
            <person name="Cowan T.M."/>
            <person name="Smanski M.J."/>
            <person name="Chevrette M.G."/>
            <person name="De Carvalho L.P.S."/>
            <person name="Shen B."/>
        </authorList>
    </citation>
    <scope>NUCLEOTIDE SEQUENCE [LARGE SCALE GENOMIC DNA]</scope>
    <source>
        <strain evidence="4 5">NPDC001281</strain>
    </source>
</reference>
<protein>
    <submittedName>
        <fullName evidence="4">GNAT family N-acetyltransferase</fullName>
        <ecNumber evidence="4">2.3.-.-</ecNumber>
    </submittedName>
</protein>
<evidence type="ECO:0000256" key="2">
    <source>
        <dbReference type="ARBA" id="ARBA00023315"/>
    </source>
</evidence>
<evidence type="ECO:0000313" key="4">
    <source>
        <dbReference type="EMBL" id="MFF4778050.1"/>
    </source>
</evidence>
<feature type="domain" description="N-acetyltransferase" evidence="3">
    <location>
        <begin position="21"/>
        <end position="165"/>
    </location>
</feature>
<evidence type="ECO:0000313" key="5">
    <source>
        <dbReference type="Proteomes" id="UP001602119"/>
    </source>
</evidence>
<dbReference type="EMBL" id="JBIAXI010000028">
    <property type="protein sequence ID" value="MFF4778050.1"/>
    <property type="molecule type" value="Genomic_DNA"/>
</dbReference>
<dbReference type="InterPro" id="IPR050832">
    <property type="entry name" value="Bact_Acetyltransf"/>
</dbReference>
<dbReference type="PROSITE" id="PS51186">
    <property type="entry name" value="GNAT"/>
    <property type="match status" value="1"/>
</dbReference>
<name>A0ABW6VG21_MICFU</name>
<dbReference type="GO" id="GO:0016746">
    <property type="term" value="F:acyltransferase activity"/>
    <property type="evidence" value="ECO:0007669"/>
    <property type="project" value="UniProtKB-KW"/>
</dbReference>
<proteinExistence type="predicted"/>
<evidence type="ECO:0000256" key="1">
    <source>
        <dbReference type="ARBA" id="ARBA00022679"/>
    </source>
</evidence>